<dbReference type="Proteomes" id="UP001481413">
    <property type="component" value="Unassembled WGS sequence"/>
</dbReference>
<gene>
    <name evidence="2" type="ORF">NBRC116585_00860</name>
</gene>
<dbReference type="RefSeq" id="WP_353292921.1">
    <property type="nucleotide sequence ID" value="NZ_BAABWH010000001.1"/>
</dbReference>
<comment type="caution">
    <text evidence="2">The sequence shown here is derived from an EMBL/GenBank/DDBJ whole genome shotgun (WGS) entry which is preliminary data.</text>
</comment>
<organism evidence="2 3">
    <name type="scientific">Thalassolituus maritimus</name>
    <dbReference type="NCBI Taxonomy" id="484498"/>
    <lineage>
        <taxon>Bacteria</taxon>
        <taxon>Pseudomonadati</taxon>
        <taxon>Pseudomonadota</taxon>
        <taxon>Gammaproteobacteria</taxon>
        <taxon>Oceanospirillales</taxon>
        <taxon>Oceanospirillaceae</taxon>
        <taxon>Thalassolituus</taxon>
    </lineage>
</organism>
<evidence type="ECO:0000313" key="3">
    <source>
        <dbReference type="Proteomes" id="UP001481413"/>
    </source>
</evidence>
<feature type="chain" id="PRO_5045911892" description="Type IV pili methyl-accepting chemotaxis transducer N-term" evidence="1">
    <location>
        <begin position="27"/>
        <end position="256"/>
    </location>
</feature>
<evidence type="ECO:0000313" key="2">
    <source>
        <dbReference type="EMBL" id="GAA6143969.1"/>
    </source>
</evidence>
<dbReference type="EMBL" id="BAABWH010000001">
    <property type="protein sequence ID" value="GAA6143969.1"/>
    <property type="molecule type" value="Genomic_DNA"/>
</dbReference>
<keyword evidence="1" id="KW-0732">Signal</keyword>
<accession>A0ABP9ZV31</accession>
<protein>
    <recommendedName>
        <fullName evidence="4">Type IV pili methyl-accepting chemotaxis transducer N-term</fullName>
    </recommendedName>
</protein>
<reference evidence="2 3" key="1">
    <citation type="submission" date="2024-04" db="EMBL/GenBank/DDBJ databases">
        <title>Draft genome sequence of Thalassolituus maritimus NBRC 116585.</title>
        <authorList>
            <person name="Miyakawa T."/>
            <person name="Kusuya Y."/>
            <person name="Miura T."/>
        </authorList>
    </citation>
    <scope>NUCLEOTIDE SEQUENCE [LARGE SCALE GENOMIC DNA]</scope>
    <source>
        <strain evidence="2 3">5NW40-0001</strain>
    </source>
</reference>
<evidence type="ECO:0000256" key="1">
    <source>
        <dbReference type="SAM" id="SignalP"/>
    </source>
</evidence>
<keyword evidence="3" id="KW-1185">Reference proteome</keyword>
<name>A0ABP9ZV31_9GAMM</name>
<sequence>MNKNSVLTITIALICTALLHSSRVLASDPADIHTLKVNITNAMTSFYMYQGLDADLKYANRIDQAMAAAYAAASRILSGSDNDIDQNGSAELINQWDTFNGLMASNRKDIVTRGYPDIRLVNEMGDACSALIDAADNLKKTEKVSDVTRLARALAFRMSDITSQYTGRGTSNLGQVFVGYQQKSPKEQAEEFTLLLDQLDGAIPKEDALRVNAIRHKWEFLSRSISNYNENSVPFLVVNYNDSIVEALHQLAASYD</sequence>
<feature type="signal peptide" evidence="1">
    <location>
        <begin position="1"/>
        <end position="26"/>
    </location>
</feature>
<proteinExistence type="predicted"/>
<evidence type="ECO:0008006" key="4">
    <source>
        <dbReference type="Google" id="ProtNLM"/>
    </source>
</evidence>